<evidence type="ECO:0000256" key="8">
    <source>
        <dbReference type="SAM" id="Phobius"/>
    </source>
</evidence>
<dbReference type="InterPro" id="IPR003594">
    <property type="entry name" value="HATPase_dom"/>
</dbReference>
<proteinExistence type="predicted"/>
<keyword evidence="6 10" id="KW-0418">Kinase</keyword>
<dbReference type="PANTHER" id="PTHR43047:SF72">
    <property type="entry name" value="OSMOSENSING HISTIDINE PROTEIN KINASE SLN1"/>
    <property type="match status" value="1"/>
</dbReference>
<dbReference type="SMART" id="SM00387">
    <property type="entry name" value="HATPase_c"/>
    <property type="match status" value="1"/>
</dbReference>
<dbReference type="InterPro" id="IPR036097">
    <property type="entry name" value="HisK_dim/P_sf"/>
</dbReference>
<dbReference type="PANTHER" id="PTHR43047">
    <property type="entry name" value="TWO-COMPONENT HISTIDINE PROTEIN KINASE"/>
    <property type="match status" value="1"/>
</dbReference>
<feature type="transmembrane region" description="Helical" evidence="8">
    <location>
        <begin position="180"/>
        <end position="198"/>
    </location>
</feature>
<dbReference type="Proteomes" id="UP000223709">
    <property type="component" value="Chromosome"/>
</dbReference>
<dbReference type="Gene3D" id="1.10.287.130">
    <property type="match status" value="1"/>
</dbReference>
<dbReference type="Gene3D" id="3.30.565.10">
    <property type="entry name" value="Histidine kinase-like ATPase, C-terminal domain"/>
    <property type="match status" value="1"/>
</dbReference>
<dbReference type="GO" id="GO:0009927">
    <property type="term" value="F:histidine phosphotransfer kinase activity"/>
    <property type="evidence" value="ECO:0007669"/>
    <property type="project" value="TreeGrafter"/>
</dbReference>
<comment type="catalytic activity">
    <reaction evidence="1">
        <text>ATP + protein L-histidine = ADP + protein N-phospho-L-histidine.</text>
        <dbReference type="EC" id="2.7.13.3"/>
    </reaction>
</comment>
<evidence type="ECO:0000313" key="10">
    <source>
        <dbReference type="EMBL" id="ATL89124.1"/>
    </source>
</evidence>
<feature type="transmembrane region" description="Helical" evidence="8">
    <location>
        <begin position="67"/>
        <end position="87"/>
    </location>
</feature>
<dbReference type="InterPro" id="IPR036890">
    <property type="entry name" value="HATPase_C_sf"/>
</dbReference>
<feature type="domain" description="Histidine kinase" evidence="9">
    <location>
        <begin position="300"/>
        <end position="511"/>
    </location>
</feature>
<protein>
    <recommendedName>
        <fullName evidence="3">histidine kinase</fullName>
        <ecNumber evidence="3">2.7.13.3</ecNumber>
    </recommendedName>
</protein>
<dbReference type="Pfam" id="PF02518">
    <property type="entry name" value="HATPase_c"/>
    <property type="match status" value="1"/>
</dbReference>
<dbReference type="CDD" id="cd00075">
    <property type="entry name" value="HATPase"/>
    <property type="match status" value="1"/>
</dbReference>
<dbReference type="EMBL" id="CP023819">
    <property type="protein sequence ID" value="ATL89124.1"/>
    <property type="molecule type" value="Genomic_DNA"/>
</dbReference>
<keyword evidence="8" id="KW-1133">Transmembrane helix</keyword>
<dbReference type="PROSITE" id="PS50109">
    <property type="entry name" value="HIS_KIN"/>
    <property type="match status" value="1"/>
</dbReference>
<dbReference type="FunFam" id="3.30.565.10:FF:000006">
    <property type="entry name" value="Sensor histidine kinase WalK"/>
    <property type="match status" value="1"/>
</dbReference>
<accession>A0A291T7M4</accession>
<feature type="transmembrane region" description="Helical" evidence="8">
    <location>
        <begin position="157"/>
        <end position="174"/>
    </location>
</feature>
<sequence length="512" mass="55951">MIKKRFLLPAAAGALALAIGLAGIWFNQRLPALADFGVPGMDSEAQLMAWAALFPEKGVAALTFRTVLQWMAIAVFCTLGAVVLALYRYKPQKELGYFLLYLTVLTLWALVIILAPVGSSGWSVFFRRGFFTVTVLAGILLCAALTGAVPVSHGQRLRSLLLTLGYLVLTLVPFSRVRAVGLLLGMGYCLGILMAMYARGSDAALLMLFSCAITIGFRVWVVLPGMHVPFFQESVFFYLFRCARIYDAPFTLGCMAYVCRRYALQFDRAEQLARELDARVIQRTKALTEETEARKSMMLNIFHDLRSPLFAVSSGLDTLEAAPEALPALLPALQQRTAFLRRLTEDLFLAAKLEQKQVMLNEDRVSLGEVIAAVCDSCREEAEKKGVVLQAPPASELPVWGDQIRLQQILQNLLTNAIHYTPAGGSITVSSRVEAGAALVSVRDTGCGIAPEDQAAVFDRYFHTTTSSKHDSTGLGLTIAQELAHLHHGEILLESEVGKGSCFTLKLPLLSA</sequence>
<evidence type="ECO:0000259" key="9">
    <source>
        <dbReference type="PROSITE" id="PS50109"/>
    </source>
</evidence>
<dbReference type="EC" id="2.7.13.3" evidence="3"/>
<evidence type="ECO:0000256" key="5">
    <source>
        <dbReference type="ARBA" id="ARBA00022679"/>
    </source>
</evidence>
<dbReference type="InterPro" id="IPR003661">
    <property type="entry name" value="HisK_dim/P_dom"/>
</dbReference>
<dbReference type="GO" id="GO:0000155">
    <property type="term" value="F:phosphorelay sensor kinase activity"/>
    <property type="evidence" value="ECO:0007669"/>
    <property type="project" value="InterPro"/>
</dbReference>
<gene>
    <name evidence="10" type="ORF">CRH10_01725</name>
</gene>
<evidence type="ECO:0000256" key="6">
    <source>
        <dbReference type="ARBA" id="ARBA00022777"/>
    </source>
</evidence>
<dbReference type="PRINTS" id="PR00344">
    <property type="entry name" value="BCTRLSENSOR"/>
</dbReference>
<evidence type="ECO:0000256" key="1">
    <source>
        <dbReference type="ARBA" id="ARBA00000085"/>
    </source>
</evidence>
<dbReference type="RefSeq" id="WP_098922505.1">
    <property type="nucleotide sequence ID" value="NZ_CP023819.1"/>
</dbReference>
<dbReference type="InterPro" id="IPR005467">
    <property type="entry name" value="His_kinase_dom"/>
</dbReference>
<dbReference type="SUPFAM" id="SSF47384">
    <property type="entry name" value="Homodimeric domain of signal transducing histidine kinase"/>
    <property type="match status" value="1"/>
</dbReference>
<feature type="transmembrane region" description="Helical" evidence="8">
    <location>
        <begin position="99"/>
        <end position="118"/>
    </location>
</feature>
<feature type="transmembrane region" description="Helical" evidence="8">
    <location>
        <begin position="205"/>
        <end position="223"/>
    </location>
</feature>
<evidence type="ECO:0000256" key="7">
    <source>
        <dbReference type="ARBA" id="ARBA00023012"/>
    </source>
</evidence>
<dbReference type="InterPro" id="IPR004358">
    <property type="entry name" value="Sig_transdc_His_kin-like_C"/>
</dbReference>
<organism evidence="10 11">
    <name type="scientific">Faecalibacterium prausnitzii</name>
    <dbReference type="NCBI Taxonomy" id="853"/>
    <lineage>
        <taxon>Bacteria</taxon>
        <taxon>Bacillati</taxon>
        <taxon>Bacillota</taxon>
        <taxon>Clostridia</taxon>
        <taxon>Eubacteriales</taxon>
        <taxon>Oscillospiraceae</taxon>
        <taxon>Faecalibacterium</taxon>
    </lineage>
</organism>
<dbReference type="GO" id="GO:0005886">
    <property type="term" value="C:plasma membrane"/>
    <property type="evidence" value="ECO:0007669"/>
    <property type="project" value="TreeGrafter"/>
</dbReference>
<dbReference type="AlphaFoldDB" id="A0A291T7M4"/>
<keyword evidence="4" id="KW-0597">Phosphoprotein</keyword>
<comment type="subcellular location">
    <subcellularLocation>
        <location evidence="2">Membrane</location>
    </subcellularLocation>
</comment>
<name>A0A291T7M4_9FIRM</name>
<evidence type="ECO:0000256" key="3">
    <source>
        <dbReference type="ARBA" id="ARBA00012438"/>
    </source>
</evidence>
<keyword evidence="8" id="KW-0812">Transmembrane</keyword>
<keyword evidence="5" id="KW-0808">Transferase</keyword>
<evidence type="ECO:0000256" key="4">
    <source>
        <dbReference type="ARBA" id="ARBA00022553"/>
    </source>
</evidence>
<feature type="transmembrane region" description="Helical" evidence="8">
    <location>
        <begin position="130"/>
        <end position="150"/>
    </location>
</feature>
<keyword evidence="8" id="KW-0472">Membrane</keyword>
<dbReference type="CDD" id="cd00082">
    <property type="entry name" value="HisKA"/>
    <property type="match status" value="1"/>
</dbReference>
<evidence type="ECO:0000313" key="11">
    <source>
        <dbReference type="Proteomes" id="UP000223709"/>
    </source>
</evidence>
<keyword evidence="7" id="KW-0902">Two-component regulatory system</keyword>
<reference evidence="10 11" key="1">
    <citation type="submission" date="2017-10" db="EMBL/GenBank/DDBJ databases">
        <title>Complete Genome Sequence of Faecalibacterium prausnitzii isolated from the gut of healthy adult Indian.</title>
        <authorList>
            <person name="Bag S."/>
            <person name="Ghosh T.S."/>
            <person name="Das B."/>
        </authorList>
    </citation>
    <scope>NUCLEOTIDE SEQUENCE [LARGE SCALE GENOMIC DNA]</scope>
    <source>
        <strain evidence="10 11">Indica</strain>
    </source>
</reference>
<dbReference type="SUPFAM" id="SSF55874">
    <property type="entry name" value="ATPase domain of HSP90 chaperone/DNA topoisomerase II/histidine kinase"/>
    <property type="match status" value="1"/>
</dbReference>
<evidence type="ECO:0000256" key="2">
    <source>
        <dbReference type="ARBA" id="ARBA00004370"/>
    </source>
</evidence>